<feature type="region of interest" description="Disordered" evidence="1">
    <location>
        <begin position="119"/>
        <end position="145"/>
    </location>
</feature>
<keyword evidence="5" id="KW-1185">Reference proteome</keyword>
<name>A0A0C4E9A7_MAGP6</name>
<dbReference type="Pfam" id="PF26013">
    <property type="entry name" value="DUF8004"/>
    <property type="match status" value="1"/>
</dbReference>
<proteinExistence type="predicted"/>
<dbReference type="InterPro" id="IPR058317">
    <property type="entry name" value="DUF8004"/>
</dbReference>
<evidence type="ECO:0000313" key="4">
    <source>
        <dbReference type="EnsemblFungi" id="MAPG_09186T0"/>
    </source>
</evidence>
<reference evidence="5" key="1">
    <citation type="submission" date="2010-05" db="EMBL/GenBank/DDBJ databases">
        <title>The genome sequence of Magnaporthe poae strain ATCC 64411.</title>
        <authorList>
            <person name="Ma L.-J."/>
            <person name="Dead R."/>
            <person name="Young S."/>
            <person name="Zeng Q."/>
            <person name="Koehrsen M."/>
            <person name="Alvarado L."/>
            <person name="Berlin A."/>
            <person name="Chapman S.B."/>
            <person name="Chen Z."/>
            <person name="Freedman E."/>
            <person name="Gellesch M."/>
            <person name="Goldberg J."/>
            <person name="Griggs A."/>
            <person name="Gujja S."/>
            <person name="Heilman E.R."/>
            <person name="Heiman D."/>
            <person name="Hepburn T."/>
            <person name="Howarth C."/>
            <person name="Jen D."/>
            <person name="Larson L."/>
            <person name="Mehta T."/>
            <person name="Neiman D."/>
            <person name="Pearson M."/>
            <person name="Roberts A."/>
            <person name="Saif S."/>
            <person name="Shea T."/>
            <person name="Shenoy N."/>
            <person name="Sisk P."/>
            <person name="Stolte C."/>
            <person name="Sykes S."/>
            <person name="Walk T."/>
            <person name="White J."/>
            <person name="Yandava C."/>
            <person name="Haas B."/>
            <person name="Nusbaum C."/>
            <person name="Birren B."/>
        </authorList>
    </citation>
    <scope>NUCLEOTIDE SEQUENCE [LARGE SCALE GENOMIC DNA]</scope>
    <source>
        <strain evidence="5">ATCC 64411 / 73-15</strain>
    </source>
</reference>
<reference evidence="4" key="4">
    <citation type="journal article" date="2015" name="G3 (Bethesda)">
        <title>Genome sequences of three phytopathogenic species of the Magnaporthaceae family of fungi.</title>
        <authorList>
            <person name="Okagaki L.H."/>
            <person name="Nunes C.C."/>
            <person name="Sailsbery J."/>
            <person name="Clay B."/>
            <person name="Brown D."/>
            <person name="John T."/>
            <person name="Oh Y."/>
            <person name="Young N."/>
            <person name="Fitzgerald M."/>
            <person name="Haas B.J."/>
            <person name="Zeng Q."/>
            <person name="Young S."/>
            <person name="Adiconis X."/>
            <person name="Fan L."/>
            <person name="Levin J.Z."/>
            <person name="Mitchell T.K."/>
            <person name="Okubara P.A."/>
            <person name="Farman M.L."/>
            <person name="Kohn L.M."/>
            <person name="Birren B."/>
            <person name="Ma L.-J."/>
            <person name="Dean R.A."/>
        </authorList>
    </citation>
    <scope>NUCLEOTIDE SEQUENCE</scope>
    <source>
        <strain evidence="4">ATCC 64411 / 73-15</strain>
    </source>
</reference>
<dbReference type="EMBL" id="ADBL01002251">
    <property type="status" value="NOT_ANNOTATED_CDS"/>
    <property type="molecule type" value="Genomic_DNA"/>
</dbReference>
<feature type="region of interest" description="Disordered" evidence="1">
    <location>
        <begin position="464"/>
        <end position="494"/>
    </location>
</feature>
<feature type="compositionally biased region" description="Low complexity" evidence="1">
    <location>
        <begin position="845"/>
        <end position="856"/>
    </location>
</feature>
<dbReference type="EnsemblFungi" id="MAPG_09186T0">
    <property type="protein sequence ID" value="MAPG_09186T0"/>
    <property type="gene ID" value="MAPG_09186"/>
</dbReference>
<evidence type="ECO:0000256" key="1">
    <source>
        <dbReference type="SAM" id="MobiDB-lite"/>
    </source>
</evidence>
<feature type="region of interest" description="Disordered" evidence="1">
    <location>
        <begin position="835"/>
        <end position="935"/>
    </location>
</feature>
<feature type="compositionally biased region" description="Low complexity" evidence="1">
    <location>
        <begin position="719"/>
        <end position="733"/>
    </location>
</feature>
<dbReference type="Proteomes" id="UP000011715">
    <property type="component" value="Unassembled WGS sequence"/>
</dbReference>
<feature type="region of interest" description="Disordered" evidence="1">
    <location>
        <begin position="947"/>
        <end position="1049"/>
    </location>
</feature>
<feature type="compositionally biased region" description="Basic and acidic residues" evidence="1">
    <location>
        <begin position="857"/>
        <end position="871"/>
    </location>
</feature>
<accession>A0A0C4E9A7</accession>
<dbReference type="EMBL" id="GL876974">
    <property type="protein sequence ID" value="KLU90222.1"/>
    <property type="molecule type" value="Genomic_DNA"/>
</dbReference>
<dbReference type="PANTHER" id="PTHR39601:SF1">
    <property type="entry name" value="CHORIOGENIN HMINOR"/>
    <property type="match status" value="1"/>
</dbReference>
<dbReference type="OrthoDB" id="4114825at2759"/>
<reference evidence="3" key="2">
    <citation type="submission" date="2010-05" db="EMBL/GenBank/DDBJ databases">
        <title>The Genome Sequence of Magnaporthe poae strain ATCC 64411.</title>
        <authorList>
            <consortium name="The Broad Institute Genome Sequencing Platform"/>
            <consortium name="Broad Institute Genome Sequencing Center for Infectious Disease"/>
            <person name="Ma L.-J."/>
            <person name="Dead R."/>
            <person name="Young S."/>
            <person name="Zeng Q."/>
            <person name="Koehrsen M."/>
            <person name="Alvarado L."/>
            <person name="Berlin A."/>
            <person name="Chapman S.B."/>
            <person name="Chen Z."/>
            <person name="Freedman E."/>
            <person name="Gellesch M."/>
            <person name="Goldberg J."/>
            <person name="Griggs A."/>
            <person name="Gujja S."/>
            <person name="Heilman E.R."/>
            <person name="Heiman D."/>
            <person name="Hepburn T."/>
            <person name="Howarth C."/>
            <person name="Jen D."/>
            <person name="Larson L."/>
            <person name="Mehta T."/>
            <person name="Neiman D."/>
            <person name="Pearson M."/>
            <person name="Roberts A."/>
            <person name="Saif S."/>
            <person name="Shea T."/>
            <person name="Shenoy N."/>
            <person name="Sisk P."/>
            <person name="Stolte C."/>
            <person name="Sykes S."/>
            <person name="Walk T."/>
            <person name="White J."/>
            <person name="Yandava C."/>
            <person name="Haas B."/>
            <person name="Nusbaum C."/>
            <person name="Birren B."/>
        </authorList>
    </citation>
    <scope>NUCLEOTIDE SEQUENCE</scope>
    <source>
        <strain evidence="3">ATCC 64411</strain>
    </source>
</reference>
<reference evidence="4" key="5">
    <citation type="submission" date="2015-06" db="UniProtKB">
        <authorList>
            <consortium name="EnsemblFungi"/>
        </authorList>
    </citation>
    <scope>IDENTIFICATION</scope>
    <source>
        <strain evidence="4">ATCC 64411</strain>
    </source>
</reference>
<organism evidence="4 5">
    <name type="scientific">Magnaporthiopsis poae (strain ATCC 64411 / 73-15)</name>
    <name type="common">Kentucky bluegrass fungus</name>
    <name type="synonym">Magnaporthe poae</name>
    <dbReference type="NCBI Taxonomy" id="644358"/>
    <lineage>
        <taxon>Eukaryota</taxon>
        <taxon>Fungi</taxon>
        <taxon>Dikarya</taxon>
        <taxon>Ascomycota</taxon>
        <taxon>Pezizomycotina</taxon>
        <taxon>Sordariomycetes</taxon>
        <taxon>Sordariomycetidae</taxon>
        <taxon>Magnaporthales</taxon>
        <taxon>Magnaporthaceae</taxon>
        <taxon>Magnaporthiopsis</taxon>
    </lineage>
</organism>
<feature type="compositionally biased region" description="Low complexity" evidence="1">
    <location>
        <begin position="881"/>
        <end position="927"/>
    </location>
</feature>
<gene>
    <name evidence="3" type="ORF">MAPG_09186</name>
</gene>
<feature type="domain" description="DUF8004" evidence="2">
    <location>
        <begin position="234"/>
        <end position="292"/>
    </location>
</feature>
<feature type="region of interest" description="Disordered" evidence="1">
    <location>
        <begin position="686"/>
        <end position="754"/>
    </location>
</feature>
<evidence type="ECO:0000313" key="3">
    <source>
        <dbReference type="EMBL" id="KLU90222.1"/>
    </source>
</evidence>
<feature type="region of interest" description="Disordered" evidence="1">
    <location>
        <begin position="1"/>
        <end position="29"/>
    </location>
</feature>
<feature type="compositionally biased region" description="Polar residues" evidence="1">
    <location>
        <begin position="12"/>
        <end position="24"/>
    </location>
</feature>
<evidence type="ECO:0000313" key="5">
    <source>
        <dbReference type="Proteomes" id="UP000011715"/>
    </source>
</evidence>
<dbReference type="STRING" id="644358.A0A0C4E9A7"/>
<evidence type="ECO:0000259" key="2">
    <source>
        <dbReference type="Pfam" id="PF26013"/>
    </source>
</evidence>
<feature type="compositionally biased region" description="Pro residues" evidence="1">
    <location>
        <begin position="951"/>
        <end position="960"/>
    </location>
</feature>
<dbReference type="VEuPathDB" id="FungiDB:MAPG_09186"/>
<dbReference type="AlphaFoldDB" id="A0A0C4E9A7"/>
<feature type="compositionally biased region" description="Polar residues" evidence="1">
    <location>
        <begin position="738"/>
        <end position="749"/>
    </location>
</feature>
<dbReference type="PANTHER" id="PTHR39601">
    <property type="entry name" value="CHORIOGENIN HMINOR"/>
    <property type="match status" value="1"/>
</dbReference>
<dbReference type="eggNOG" id="ENOG502RYFW">
    <property type="taxonomic scope" value="Eukaryota"/>
</dbReference>
<dbReference type="OMA" id="SHARRTW"/>
<feature type="compositionally biased region" description="Low complexity" evidence="1">
    <location>
        <begin position="965"/>
        <end position="979"/>
    </location>
</feature>
<feature type="compositionally biased region" description="Pro residues" evidence="1">
    <location>
        <begin position="980"/>
        <end position="995"/>
    </location>
</feature>
<sequence>MRPGSRGPPTLGHSTSVGGPSGYQTKRVGEGLDGRMLRLENVRRFDGAARADQPWDNLRRDPELWWNHGNCYVHLYGQGQSRRGPAFKLPFSTLQEQKCFPLIERFLVAWDQSDFPHRPITSEPSKEPRAFQLLPKPTPSALPDPIQRRMARGRKAGVATARPPPDRWAGRVDLYIPAPPLSDRRQALAYHLATRNFFAWAMGRSMVGEHLGRALATLLESMHEFREAGADNVKDLIAYMDEEGYLDFNGLPGNALAVLYLAENFRMRDLYIDSFVHCVGMSEILYRCPEYHVRLTSWSLELSLLCSLLTPVFSCPAQNISSRSRRMIRKSRGDMDKRLDEAGSMIRTFLEDDLAESKLGLTSGVRAHLDRFRAFVHSFYASKFGYYPPLPLEPNTNVFPAHVYRSMGQDFEALYNYLVDRSFTTTDSSPALAQGGICVLQSVDAFDQQHGYDSLPHPLPLLPKLGGKAGSSASPASGPDGGSPTTSPAPSMASSKRRSWFSSAVAAAVGSASRHQSSSSGGGSGPDGKLVSHAALMTATNSTDVYLLENRFVCAYRRFEEISVLSATTGNKFDRAEAKISLLDARKVRWILVYCMHQTLRACTAIPAEVRCASDQELPPYSLCAEASELPPWEEQAISYESVEGDPLHVASDAIGSAPSLAPPAIMLDIRPDVDYYALTHRDETRPTALSRSASDGSAYGAVRPSTATNNAKFKVPPRRSSLSSPSRPTTSSGGVPDTTSLTRSSSASGPFRKTLNKLRGGVASSASSFVDRPLASPPLVPETFELPPKSMWRKPRRLSYQEIFVQGYGNGTLNVINVGDTAAPKHVRNISWTAKPAGSTYNNPPTTTTTTTTTPSHDDGLTGGARRDTTEKEEDEEVPVKVAPEAVANRSASTASNSSNSSTATKTSNATTAATSLSSSVPSSPKATEHGGLNPWDKIAAAVPATVPEQPGPPTPPPGDADADAASAAPATSPVVTPASPPRAPTPAPIPPRAPGRMLPYVASTAPNLPERSHARRTWAGPPGSAAETFPELGGHRSVAARAGAVDR</sequence>
<dbReference type="EMBL" id="ADBL01002250">
    <property type="status" value="NOT_ANNOTATED_CDS"/>
    <property type="molecule type" value="Genomic_DNA"/>
</dbReference>
<protein>
    <recommendedName>
        <fullName evidence="2">DUF8004 domain-containing protein</fullName>
    </recommendedName>
</protein>
<reference evidence="3" key="3">
    <citation type="submission" date="2011-03" db="EMBL/GenBank/DDBJ databases">
        <title>Annotation of Magnaporthe poae ATCC 64411.</title>
        <authorList>
            <person name="Ma L.-J."/>
            <person name="Dead R."/>
            <person name="Young S.K."/>
            <person name="Zeng Q."/>
            <person name="Gargeya S."/>
            <person name="Fitzgerald M."/>
            <person name="Haas B."/>
            <person name="Abouelleil A."/>
            <person name="Alvarado L."/>
            <person name="Arachchi H.M."/>
            <person name="Berlin A."/>
            <person name="Brown A."/>
            <person name="Chapman S.B."/>
            <person name="Chen Z."/>
            <person name="Dunbar C."/>
            <person name="Freedman E."/>
            <person name="Gearin G."/>
            <person name="Gellesch M."/>
            <person name="Goldberg J."/>
            <person name="Griggs A."/>
            <person name="Gujja S."/>
            <person name="Heiman D."/>
            <person name="Howarth C."/>
            <person name="Larson L."/>
            <person name="Lui A."/>
            <person name="MacDonald P.J.P."/>
            <person name="Mehta T."/>
            <person name="Montmayeur A."/>
            <person name="Murphy C."/>
            <person name="Neiman D."/>
            <person name="Pearson M."/>
            <person name="Priest M."/>
            <person name="Roberts A."/>
            <person name="Saif S."/>
            <person name="Shea T."/>
            <person name="Shenoy N."/>
            <person name="Sisk P."/>
            <person name="Stolte C."/>
            <person name="Sykes S."/>
            <person name="Yandava C."/>
            <person name="Wortman J."/>
            <person name="Nusbaum C."/>
            <person name="Birren B."/>
        </authorList>
    </citation>
    <scope>NUCLEOTIDE SEQUENCE</scope>
    <source>
        <strain evidence="3">ATCC 64411</strain>
    </source>
</reference>